<feature type="region of interest" description="Disordered" evidence="9">
    <location>
        <begin position="355"/>
        <end position="374"/>
    </location>
</feature>
<gene>
    <name evidence="12" type="ORF">F9B16_05670</name>
</gene>
<dbReference type="GO" id="GO:0016020">
    <property type="term" value="C:membrane"/>
    <property type="evidence" value="ECO:0007669"/>
    <property type="project" value="InterPro"/>
</dbReference>
<dbReference type="OrthoDB" id="227596at2"/>
<keyword evidence="4" id="KW-0808">Transferase</keyword>
<dbReference type="InterPro" id="IPR050482">
    <property type="entry name" value="Sensor_HK_TwoCompSys"/>
</dbReference>
<evidence type="ECO:0000256" key="3">
    <source>
        <dbReference type="ARBA" id="ARBA00022553"/>
    </source>
</evidence>
<keyword evidence="8" id="KW-0902">Two-component regulatory system</keyword>
<dbReference type="InterPro" id="IPR011712">
    <property type="entry name" value="Sig_transdc_His_kin_sub3_dim/P"/>
</dbReference>
<evidence type="ECO:0000259" key="10">
    <source>
        <dbReference type="Pfam" id="PF07730"/>
    </source>
</evidence>
<name>A0A6L3W0P2_9ACTN</name>
<dbReference type="GO" id="GO:0005524">
    <property type="term" value="F:ATP binding"/>
    <property type="evidence" value="ECO:0007669"/>
    <property type="project" value="UniProtKB-KW"/>
</dbReference>
<evidence type="ECO:0000256" key="1">
    <source>
        <dbReference type="ARBA" id="ARBA00000085"/>
    </source>
</evidence>
<dbReference type="Pfam" id="PF07730">
    <property type="entry name" value="HisKA_3"/>
    <property type="match status" value="1"/>
</dbReference>
<evidence type="ECO:0000256" key="8">
    <source>
        <dbReference type="ARBA" id="ARBA00023012"/>
    </source>
</evidence>
<dbReference type="GO" id="GO:0000155">
    <property type="term" value="F:phosphorelay sensor kinase activity"/>
    <property type="evidence" value="ECO:0007669"/>
    <property type="project" value="InterPro"/>
</dbReference>
<dbReference type="Gene3D" id="3.30.565.10">
    <property type="entry name" value="Histidine kinase-like ATPase, C-terminal domain"/>
    <property type="match status" value="1"/>
</dbReference>
<dbReference type="Pfam" id="PF13581">
    <property type="entry name" value="HATPase_c_2"/>
    <property type="match status" value="1"/>
</dbReference>
<keyword evidence="5" id="KW-0547">Nucleotide-binding</keyword>
<proteinExistence type="predicted"/>
<evidence type="ECO:0000256" key="4">
    <source>
        <dbReference type="ARBA" id="ARBA00022679"/>
    </source>
</evidence>
<keyword evidence="3" id="KW-0597">Phosphoprotein</keyword>
<dbReference type="GO" id="GO:0046983">
    <property type="term" value="F:protein dimerization activity"/>
    <property type="evidence" value="ECO:0007669"/>
    <property type="project" value="InterPro"/>
</dbReference>
<dbReference type="PANTHER" id="PTHR24421">
    <property type="entry name" value="NITRATE/NITRITE SENSOR PROTEIN NARX-RELATED"/>
    <property type="match status" value="1"/>
</dbReference>
<accession>A0A6L3W0P2</accession>
<dbReference type="PANTHER" id="PTHR24421:SF10">
    <property type="entry name" value="NITRATE_NITRITE SENSOR PROTEIN NARQ"/>
    <property type="match status" value="1"/>
</dbReference>
<dbReference type="CDD" id="cd16917">
    <property type="entry name" value="HATPase_UhpB-NarQ-NarX-like"/>
    <property type="match status" value="1"/>
</dbReference>
<keyword evidence="7" id="KW-0067">ATP-binding</keyword>
<protein>
    <recommendedName>
        <fullName evidence="2">histidine kinase</fullName>
        <ecNumber evidence="2">2.7.13.3</ecNumber>
    </recommendedName>
</protein>
<feature type="domain" description="Signal transduction histidine kinase subgroup 3 dimerisation and phosphoacceptor" evidence="10">
    <location>
        <begin position="181"/>
        <end position="245"/>
    </location>
</feature>
<evidence type="ECO:0000313" key="13">
    <source>
        <dbReference type="Proteomes" id="UP000483004"/>
    </source>
</evidence>
<comment type="caution">
    <text evidence="12">The sequence shown here is derived from an EMBL/GenBank/DDBJ whole genome shotgun (WGS) entry which is preliminary data.</text>
</comment>
<dbReference type="EMBL" id="WBMR01000009">
    <property type="protein sequence ID" value="KAB2388053.1"/>
    <property type="molecule type" value="Genomic_DNA"/>
</dbReference>
<dbReference type="InterPro" id="IPR003594">
    <property type="entry name" value="HATPase_dom"/>
</dbReference>
<evidence type="ECO:0000313" key="12">
    <source>
        <dbReference type="EMBL" id="KAB2388053.1"/>
    </source>
</evidence>
<dbReference type="EC" id="2.7.13.3" evidence="2"/>
<evidence type="ECO:0000256" key="7">
    <source>
        <dbReference type="ARBA" id="ARBA00022840"/>
    </source>
</evidence>
<evidence type="ECO:0000256" key="6">
    <source>
        <dbReference type="ARBA" id="ARBA00022777"/>
    </source>
</evidence>
<dbReference type="Proteomes" id="UP000483004">
    <property type="component" value="Unassembled WGS sequence"/>
</dbReference>
<keyword evidence="6" id="KW-0418">Kinase</keyword>
<organism evidence="12 13">
    <name type="scientific">Actinomadura montaniterrae</name>
    <dbReference type="NCBI Taxonomy" id="1803903"/>
    <lineage>
        <taxon>Bacteria</taxon>
        <taxon>Bacillati</taxon>
        <taxon>Actinomycetota</taxon>
        <taxon>Actinomycetes</taxon>
        <taxon>Streptosporangiales</taxon>
        <taxon>Thermomonosporaceae</taxon>
        <taxon>Actinomadura</taxon>
    </lineage>
</organism>
<evidence type="ECO:0000256" key="9">
    <source>
        <dbReference type="SAM" id="MobiDB-lite"/>
    </source>
</evidence>
<feature type="domain" description="Histidine kinase/HSP90-like ATPase" evidence="11">
    <location>
        <begin position="264"/>
        <end position="335"/>
    </location>
</feature>
<dbReference type="SUPFAM" id="SSF55874">
    <property type="entry name" value="ATPase domain of HSP90 chaperone/DNA topoisomerase II/histidine kinase"/>
    <property type="match status" value="1"/>
</dbReference>
<evidence type="ECO:0000259" key="11">
    <source>
        <dbReference type="Pfam" id="PF13581"/>
    </source>
</evidence>
<reference evidence="12 13" key="1">
    <citation type="submission" date="2019-09" db="EMBL/GenBank/DDBJ databases">
        <title>Actinomadura physcomitrii sp. nov., a novel actinomycete isolated from moss [Physcomitrium sphaericum (Ludw) Fuernr].</title>
        <authorList>
            <person name="Liu C."/>
            <person name="Zhuang X."/>
        </authorList>
    </citation>
    <scope>NUCLEOTIDE SEQUENCE [LARGE SCALE GENOMIC DNA]</scope>
    <source>
        <strain evidence="12 13">CYP1-1B</strain>
    </source>
</reference>
<evidence type="ECO:0000256" key="2">
    <source>
        <dbReference type="ARBA" id="ARBA00012438"/>
    </source>
</evidence>
<dbReference type="Gene3D" id="1.20.5.1930">
    <property type="match status" value="1"/>
</dbReference>
<comment type="catalytic activity">
    <reaction evidence="1">
        <text>ATP + protein L-histidine = ADP + protein N-phospho-L-histidine.</text>
        <dbReference type="EC" id="2.7.13.3"/>
    </reaction>
</comment>
<keyword evidence="13" id="KW-1185">Reference proteome</keyword>
<dbReference type="RefSeq" id="WP_151538764.1">
    <property type="nucleotide sequence ID" value="NZ_WBMR01000009.1"/>
</dbReference>
<dbReference type="AlphaFoldDB" id="A0A6L3W0P2"/>
<sequence>MDFDAGRPDRPADRRWRWIALDVLVAYVSAVIPVGPSDVTASLWHGPVVMRVAAVVWFAAIAGRRFAPATALAASACATVAVAAAGEPLTNLSAASALSLTMVAQTRPRPRALPLVAVPVAAALVALAGESVQALVLGAILHAGAWLAGDAARSRFEAARALREHEAERARADRRQALSDERARLARELHDAVGHAVTVMVTHAGAARLVLGGGHAEIRASLEQIEDVGRSAMHDLDRILGLLETDPAAPDLDASVRRLVATLPAHLRAETAVAADLGEVSGPAAQAVHRVVQESLTNVVRHASATSVRVRLLRDREDIVVEVTDDGSAPAPPRPGRGLTGMRDRVQRLGGTCRAGPGASGGWRVDARIPAGAP</sequence>
<dbReference type="InterPro" id="IPR036890">
    <property type="entry name" value="HATPase_C_sf"/>
</dbReference>
<evidence type="ECO:0000256" key="5">
    <source>
        <dbReference type="ARBA" id="ARBA00022741"/>
    </source>
</evidence>